<proteinExistence type="predicted"/>
<keyword evidence="3" id="KW-1185">Reference proteome</keyword>
<dbReference type="RefSeq" id="WP_260902057.1">
    <property type="nucleotide sequence ID" value="NZ_JAOCZP010000002.1"/>
</dbReference>
<accession>A0ABT2LPC1</accession>
<organism evidence="2 3">
    <name type="scientific">Chelativorans salis</name>
    <dbReference type="NCBI Taxonomy" id="2978478"/>
    <lineage>
        <taxon>Bacteria</taxon>
        <taxon>Pseudomonadati</taxon>
        <taxon>Pseudomonadota</taxon>
        <taxon>Alphaproteobacteria</taxon>
        <taxon>Hyphomicrobiales</taxon>
        <taxon>Phyllobacteriaceae</taxon>
        <taxon>Chelativorans</taxon>
    </lineage>
</organism>
<feature type="region of interest" description="Disordered" evidence="1">
    <location>
        <begin position="36"/>
        <end position="63"/>
    </location>
</feature>
<reference evidence="2 3" key="1">
    <citation type="submission" date="2022-09" db="EMBL/GenBank/DDBJ databases">
        <title>Chelativorans salina sp. nov., a novel slightly halophilic bacterium isolated from a saline lake sediment enrichment.</title>
        <authorList>
            <person name="Gao L."/>
            <person name="Fang B.-Z."/>
            <person name="Li W.-J."/>
        </authorList>
    </citation>
    <scope>NUCLEOTIDE SEQUENCE [LARGE SCALE GENOMIC DNA]</scope>
    <source>
        <strain evidence="2 3">EGI FJ00035</strain>
    </source>
</reference>
<comment type="caution">
    <text evidence="2">The sequence shown here is derived from an EMBL/GenBank/DDBJ whole genome shotgun (WGS) entry which is preliminary data.</text>
</comment>
<evidence type="ECO:0000313" key="2">
    <source>
        <dbReference type="EMBL" id="MCT7375243.1"/>
    </source>
</evidence>
<evidence type="ECO:0000313" key="3">
    <source>
        <dbReference type="Proteomes" id="UP001320831"/>
    </source>
</evidence>
<dbReference type="EMBL" id="JAOCZP010000002">
    <property type="protein sequence ID" value="MCT7375243.1"/>
    <property type="molecule type" value="Genomic_DNA"/>
</dbReference>
<dbReference type="Proteomes" id="UP001320831">
    <property type="component" value="Unassembled WGS sequence"/>
</dbReference>
<name>A0ABT2LPC1_9HYPH</name>
<sequence>MFNMFSHYVTGYVEVMQHRRTERVVRSLPAYIRPADTRNGIASSPAKRSDETLPRHREEKEAL</sequence>
<protein>
    <submittedName>
        <fullName evidence="2">Uncharacterized protein</fullName>
    </submittedName>
</protein>
<gene>
    <name evidence="2" type="ORF">N5A92_09380</name>
</gene>
<evidence type="ECO:0000256" key="1">
    <source>
        <dbReference type="SAM" id="MobiDB-lite"/>
    </source>
</evidence>
<feature type="compositionally biased region" description="Basic and acidic residues" evidence="1">
    <location>
        <begin position="47"/>
        <end position="63"/>
    </location>
</feature>